<accession>A0A2T0PVM8</accession>
<name>A0A2T0PVM8_9ACTN</name>
<keyword evidence="3" id="KW-1185">Reference proteome</keyword>
<proteinExistence type="predicted"/>
<feature type="transmembrane region" description="Helical" evidence="1">
    <location>
        <begin position="7"/>
        <end position="29"/>
    </location>
</feature>
<feature type="transmembrane region" description="Helical" evidence="1">
    <location>
        <begin position="35"/>
        <end position="52"/>
    </location>
</feature>
<keyword evidence="1" id="KW-1133">Transmembrane helix</keyword>
<dbReference type="EMBL" id="PVZC01000009">
    <property type="protein sequence ID" value="PRX95557.1"/>
    <property type="molecule type" value="Genomic_DNA"/>
</dbReference>
<dbReference type="AlphaFoldDB" id="A0A2T0PVM8"/>
<evidence type="ECO:0000313" key="3">
    <source>
        <dbReference type="Proteomes" id="UP000237846"/>
    </source>
</evidence>
<evidence type="ECO:0000256" key="1">
    <source>
        <dbReference type="SAM" id="Phobius"/>
    </source>
</evidence>
<sequence length="60" mass="5924">MPIETKVTAAGLSAAAVTLIIYLAGLFGVEVPETAAAAAVTLVAAAAGYLAPHTRREGGE</sequence>
<protein>
    <submittedName>
        <fullName evidence="2">Uncharacterized protein</fullName>
    </submittedName>
</protein>
<organism evidence="2 3">
    <name type="scientific">Allonocardiopsis opalescens</name>
    <dbReference type="NCBI Taxonomy" id="1144618"/>
    <lineage>
        <taxon>Bacteria</taxon>
        <taxon>Bacillati</taxon>
        <taxon>Actinomycetota</taxon>
        <taxon>Actinomycetes</taxon>
        <taxon>Streptosporangiales</taxon>
        <taxon>Allonocardiopsis</taxon>
    </lineage>
</organism>
<keyword evidence="1" id="KW-0472">Membrane</keyword>
<reference evidence="2 3" key="1">
    <citation type="submission" date="2018-03" db="EMBL/GenBank/DDBJ databases">
        <title>Genomic Encyclopedia of Archaeal and Bacterial Type Strains, Phase II (KMG-II): from individual species to whole genera.</title>
        <authorList>
            <person name="Goeker M."/>
        </authorList>
    </citation>
    <scope>NUCLEOTIDE SEQUENCE [LARGE SCALE GENOMIC DNA]</scope>
    <source>
        <strain evidence="2 3">DSM 45601</strain>
    </source>
</reference>
<gene>
    <name evidence="2" type="ORF">CLV72_109166</name>
</gene>
<dbReference type="Proteomes" id="UP000237846">
    <property type="component" value="Unassembled WGS sequence"/>
</dbReference>
<comment type="caution">
    <text evidence="2">The sequence shown here is derived from an EMBL/GenBank/DDBJ whole genome shotgun (WGS) entry which is preliminary data.</text>
</comment>
<evidence type="ECO:0000313" key="2">
    <source>
        <dbReference type="EMBL" id="PRX95557.1"/>
    </source>
</evidence>
<dbReference type="RefSeq" id="WP_106251724.1">
    <property type="nucleotide sequence ID" value="NZ_PVZC01000009.1"/>
</dbReference>
<keyword evidence="1" id="KW-0812">Transmembrane</keyword>